<dbReference type="AlphaFoldDB" id="A0A0V1HMH8"/>
<comment type="caution">
    <text evidence="2">The sequence shown here is derived from an EMBL/GenBank/DDBJ whole genome shotgun (WGS) entry which is preliminary data.</text>
</comment>
<dbReference type="EMBL" id="JYDP01000047">
    <property type="protein sequence ID" value="KRZ11705.1"/>
    <property type="molecule type" value="Genomic_DNA"/>
</dbReference>
<feature type="region of interest" description="Disordered" evidence="1">
    <location>
        <begin position="171"/>
        <end position="192"/>
    </location>
</feature>
<sequence>MNLAQLYYRRESPSVAERYLCTLLDPCGGINSTLEKDVLSGSTLEYLIASSTSTSNESPDTKPTPVAATDDKRFPKWVPWSHCWGSTETFSDFILSNTTTSLVPSLLTVLPPVPCTSNELSPSIMDLLLFHLPCFVPSRYVAVACSKHLQRLCLTGPDLAEAIMRNTKSSPHNPIKAMETYPPNGSEALKGKMPNTKKRKYIDEYLSYGFMVLIKKWRTTATVRRRCHSEKKESNTAYFEQKVRNLMRQKLHKKPHRIAEELILPCTKEMVLSVLDEDATRKISDISVSNNTIRRSVADSFTDLRSQSDEGRICLESILKRKQQCPMSWILLSCTGIHVQASHPTVANSALVVCFRLRGCGCICYMYMQKSKLERRKVTP</sequence>
<protein>
    <submittedName>
        <fullName evidence="2">Zinc finger BED domain-containing protein 5</fullName>
    </submittedName>
</protein>
<dbReference type="OrthoDB" id="10067200at2759"/>
<evidence type="ECO:0000313" key="3">
    <source>
        <dbReference type="Proteomes" id="UP000055024"/>
    </source>
</evidence>
<name>A0A0V1HMH8_9BILA</name>
<evidence type="ECO:0000256" key="1">
    <source>
        <dbReference type="SAM" id="MobiDB-lite"/>
    </source>
</evidence>
<keyword evidence="3" id="KW-1185">Reference proteome</keyword>
<accession>A0A0V1HMH8</accession>
<organism evidence="2 3">
    <name type="scientific">Trichinella zimbabwensis</name>
    <dbReference type="NCBI Taxonomy" id="268475"/>
    <lineage>
        <taxon>Eukaryota</taxon>
        <taxon>Metazoa</taxon>
        <taxon>Ecdysozoa</taxon>
        <taxon>Nematoda</taxon>
        <taxon>Enoplea</taxon>
        <taxon>Dorylaimia</taxon>
        <taxon>Trichinellida</taxon>
        <taxon>Trichinellidae</taxon>
        <taxon>Trichinella</taxon>
    </lineage>
</organism>
<evidence type="ECO:0000313" key="2">
    <source>
        <dbReference type="EMBL" id="KRZ11705.1"/>
    </source>
</evidence>
<reference evidence="2 3" key="1">
    <citation type="submission" date="2015-01" db="EMBL/GenBank/DDBJ databases">
        <title>Evolution of Trichinella species and genotypes.</title>
        <authorList>
            <person name="Korhonen P.K."/>
            <person name="Edoardo P."/>
            <person name="Giuseppe L.R."/>
            <person name="Gasser R.B."/>
        </authorList>
    </citation>
    <scope>NUCLEOTIDE SEQUENCE [LARGE SCALE GENOMIC DNA]</scope>
    <source>
        <strain evidence="2">ISS1029</strain>
    </source>
</reference>
<dbReference type="Proteomes" id="UP000055024">
    <property type="component" value="Unassembled WGS sequence"/>
</dbReference>
<gene>
    <name evidence="2" type="primary">ZBED5</name>
    <name evidence="2" type="ORF">T11_5677</name>
</gene>
<proteinExistence type="predicted"/>